<dbReference type="eggNOG" id="KOG0255">
    <property type="taxonomic scope" value="Eukaryota"/>
</dbReference>
<sequence>MSKVSAEDAVSVAALDPEKALETPREEKLQKSEILLNGDVESEGIGSLSSGGIDAIVKAVDPDDPLHPYHWKPWKKWMITAMYCTLEIYVTWSSTGVVNFLYEFEEIWHCSQQAACMVQSFFIFGNAVGPLLLGPLSDVTGRKWVYVWAMVLFVVFQIQQALARNLATMIIGSFIAGFFGSTALANVAGSIADVFDKKTIGIPMSFFVWGANAGASIGSPISESIIEHTTWRWFYWMNMIVGGVLIVLCIMMPETLPSINIGRDFFSSRLESVQGGARLIVRKTAFALAMAGKIFLTEPIVLCLGLYNGFLYGLTFLYLDGIFDIFLDKYKMSYMGANLTYLNFLVGATVVILIQPIQDYLHRQDTASHGYSRPEARFKLALLLVWLFPISLFWFAFTSNGHIHWICPVIAGGVLSVADAFLWLCMVNYIGESYPSVAGSAIAAFTFPTFIIAGVLVHLGVLMFKNMSSTWAMALLGFVSLPLVALVYVLYFFGVKIRNISKLAAKPERTVEQVEPTQVV</sequence>
<dbReference type="OrthoDB" id="3936150at2759"/>
<accession>B6K1P1</accession>
<feature type="transmembrane region" description="Helical" evidence="6">
    <location>
        <begin position="169"/>
        <end position="188"/>
    </location>
</feature>
<dbReference type="RefSeq" id="XP_002173365.1">
    <property type="nucleotide sequence ID" value="XM_002173329.2"/>
</dbReference>
<gene>
    <name evidence="8" type="ORF">SJAG_02152</name>
</gene>
<feature type="transmembrane region" description="Helical" evidence="6">
    <location>
        <begin position="300"/>
        <end position="319"/>
    </location>
</feature>
<feature type="transmembrane region" description="Helical" evidence="6">
    <location>
        <begin position="339"/>
        <end position="357"/>
    </location>
</feature>
<evidence type="ECO:0000313" key="9">
    <source>
        <dbReference type="Proteomes" id="UP000001744"/>
    </source>
</evidence>
<feature type="transmembrane region" description="Helical" evidence="6">
    <location>
        <begin position="403"/>
        <end position="425"/>
    </location>
</feature>
<feature type="transmembrane region" description="Helical" evidence="6">
    <location>
        <begin position="77"/>
        <end position="102"/>
    </location>
</feature>
<feature type="transmembrane region" description="Helical" evidence="6">
    <location>
        <begin position="378"/>
        <end position="397"/>
    </location>
</feature>
<dbReference type="VEuPathDB" id="FungiDB:SJAG_02152"/>
<evidence type="ECO:0000259" key="7">
    <source>
        <dbReference type="PROSITE" id="PS50850"/>
    </source>
</evidence>
<reference evidence="8 9" key="1">
    <citation type="journal article" date="2011" name="Science">
        <title>Comparative functional genomics of the fission yeasts.</title>
        <authorList>
            <person name="Rhind N."/>
            <person name="Chen Z."/>
            <person name="Yassour M."/>
            <person name="Thompson D.A."/>
            <person name="Haas B.J."/>
            <person name="Habib N."/>
            <person name="Wapinski I."/>
            <person name="Roy S."/>
            <person name="Lin M.F."/>
            <person name="Heiman D.I."/>
            <person name="Young S.K."/>
            <person name="Furuya K."/>
            <person name="Guo Y."/>
            <person name="Pidoux A."/>
            <person name="Chen H.M."/>
            <person name="Robbertse B."/>
            <person name="Goldberg J.M."/>
            <person name="Aoki K."/>
            <person name="Bayne E.H."/>
            <person name="Berlin A.M."/>
            <person name="Desjardins C.A."/>
            <person name="Dobbs E."/>
            <person name="Dukaj L."/>
            <person name="Fan L."/>
            <person name="FitzGerald M.G."/>
            <person name="French C."/>
            <person name="Gujja S."/>
            <person name="Hansen K."/>
            <person name="Keifenheim D."/>
            <person name="Levin J.Z."/>
            <person name="Mosher R.A."/>
            <person name="Mueller C.A."/>
            <person name="Pfiffner J."/>
            <person name="Priest M."/>
            <person name="Russ C."/>
            <person name="Smialowska A."/>
            <person name="Swoboda P."/>
            <person name="Sykes S.M."/>
            <person name="Vaughn M."/>
            <person name="Vengrova S."/>
            <person name="Yoder R."/>
            <person name="Zeng Q."/>
            <person name="Allshire R."/>
            <person name="Baulcombe D."/>
            <person name="Birren B.W."/>
            <person name="Brown W."/>
            <person name="Ekwall K."/>
            <person name="Kellis M."/>
            <person name="Leatherwood J."/>
            <person name="Levin H."/>
            <person name="Margalit H."/>
            <person name="Martienssen R."/>
            <person name="Nieduszynski C.A."/>
            <person name="Spatafora J.W."/>
            <person name="Friedman N."/>
            <person name="Dalgaard J.Z."/>
            <person name="Baumann P."/>
            <person name="Niki H."/>
            <person name="Regev A."/>
            <person name="Nusbaum C."/>
        </authorList>
    </citation>
    <scope>NUCLEOTIDE SEQUENCE [LARGE SCALE GENOMIC DNA]</scope>
    <source>
        <strain evidence="9">yFS275 / FY16936</strain>
    </source>
</reference>
<proteinExistence type="predicted"/>
<evidence type="ECO:0000256" key="3">
    <source>
        <dbReference type="ARBA" id="ARBA00022692"/>
    </source>
</evidence>
<dbReference type="EMBL" id="KE651166">
    <property type="protein sequence ID" value="EEB07072.1"/>
    <property type="molecule type" value="Genomic_DNA"/>
</dbReference>
<feature type="transmembrane region" description="Helical" evidence="6">
    <location>
        <begin position="470"/>
        <end position="493"/>
    </location>
</feature>
<evidence type="ECO:0000256" key="2">
    <source>
        <dbReference type="ARBA" id="ARBA00022448"/>
    </source>
</evidence>
<dbReference type="HOGENOM" id="CLU_008455_11_5_1"/>
<dbReference type="GO" id="GO:0022857">
    <property type="term" value="F:transmembrane transporter activity"/>
    <property type="evidence" value="ECO:0000318"/>
    <property type="project" value="GO_Central"/>
</dbReference>
<dbReference type="InterPro" id="IPR020846">
    <property type="entry name" value="MFS_dom"/>
</dbReference>
<dbReference type="JaponicusDB" id="SJAG_02152"/>
<keyword evidence="9" id="KW-1185">Reference proteome</keyword>
<evidence type="ECO:0000256" key="6">
    <source>
        <dbReference type="SAM" id="Phobius"/>
    </source>
</evidence>
<dbReference type="InterPro" id="IPR036259">
    <property type="entry name" value="MFS_trans_sf"/>
</dbReference>
<protein>
    <submittedName>
        <fullName evidence="8">Membrane transporter</fullName>
    </submittedName>
</protein>
<feature type="transmembrane region" description="Helical" evidence="6">
    <location>
        <begin position="233"/>
        <end position="253"/>
    </location>
</feature>
<keyword evidence="4 6" id="KW-1133">Transmembrane helix</keyword>
<dbReference type="Gene3D" id="1.20.1250.20">
    <property type="entry name" value="MFS general substrate transporter like domains"/>
    <property type="match status" value="1"/>
</dbReference>
<organism evidence="8 9">
    <name type="scientific">Schizosaccharomyces japonicus (strain yFS275 / FY16936)</name>
    <name type="common">Fission yeast</name>
    <dbReference type="NCBI Taxonomy" id="402676"/>
    <lineage>
        <taxon>Eukaryota</taxon>
        <taxon>Fungi</taxon>
        <taxon>Dikarya</taxon>
        <taxon>Ascomycota</taxon>
        <taxon>Taphrinomycotina</taxon>
        <taxon>Schizosaccharomycetes</taxon>
        <taxon>Schizosaccharomycetales</taxon>
        <taxon>Schizosaccharomycetaceae</taxon>
        <taxon>Schizosaccharomyces</taxon>
    </lineage>
</organism>
<dbReference type="Pfam" id="PF07690">
    <property type="entry name" value="MFS_1"/>
    <property type="match status" value="1"/>
</dbReference>
<dbReference type="AlphaFoldDB" id="B6K1P1"/>
<dbReference type="SUPFAM" id="SSF103473">
    <property type="entry name" value="MFS general substrate transporter"/>
    <property type="match status" value="1"/>
</dbReference>
<comment type="subcellular location">
    <subcellularLocation>
        <location evidence="1">Membrane</location>
        <topology evidence="1">Multi-pass membrane protein</topology>
    </subcellularLocation>
</comment>
<evidence type="ECO:0000256" key="5">
    <source>
        <dbReference type="ARBA" id="ARBA00023136"/>
    </source>
</evidence>
<feature type="domain" description="Major facilitator superfamily (MFS) profile" evidence="7">
    <location>
        <begin position="79"/>
        <end position="497"/>
    </location>
</feature>
<dbReference type="STRING" id="402676.B6K1P1"/>
<evidence type="ECO:0000256" key="1">
    <source>
        <dbReference type="ARBA" id="ARBA00004141"/>
    </source>
</evidence>
<dbReference type="InterPro" id="IPR011701">
    <property type="entry name" value="MFS"/>
</dbReference>
<dbReference type="GO" id="GO:0005886">
    <property type="term" value="C:plasma membrane"/>
    <property type="evidence" value="ECO:0000318"/>
    <property type="project" value="GO_Central"/>
</dbReference>
<dbReference type="Proteomes" id="UP000001744">
    <property type="component" value="Unassembled WGS sequence"/>
</dbReference>
<name>B6K1P1_SCHJY</name>
<keyword evidence="5 6" id="KW-0472">Membrane</keyword>
<feature type="transmembrane region" description="Helical" evidence="6">
    <location>
        <begin position="114"/>
        <end position="133"/>
    </location>
</feature>
<dbReference type="GeneID" id="7052081"/>
<dbReference type="OMA" id="WFAFTSS"/>
<dbReference type="GO" id="GO:0055085">
    <property type="term" value="P:transmembrane transport"/>
    <property type="evidence" value="ECO:0000318"/>
    <property type="project" value="GO_Central"/>
</dbReference>
<dbReference type="PANTHER" id="PTHR23502:SF36">
    <property type="entry name" value="MEMBRANE TRANSPORTER"/>
    <property type="match status" value="1"/>
</dbReference>
<keyword evidence="2" id="KW-0813">Transport</keyword>
<dbReference type="PROSITE" id="PS50850">
    <property type="entry name" value="MFS"/>
    <property type="match status" value="1"/>
</dbReference>
<feature type="transmembrane region" description="Helical" evidence="6">
    <location>
        <begin position="145"/>
        <end position="163"/>
    </location>
</feature>
<evidence type="ECO:0000256" key="4">
    <source>
        <dbReference type="ARBA" id="ARBA00022989"/>
    </source>
</evidence>
<evidence type="ECO:0000313" key="8">
    <source>
        <dbReference type="EMBL" id="EEB07072.1"/>
    </source>
</evidence>
<feature type="transmembrane region" description="Helical" evidence="6">
    <location>
        <begin position="200"/>
        <end position="221"/>
    </location>
</feature>
<dbReference type="PANTHER" id="PTHR23502">
    <property type="entry name" value="MAJOR FACILITATOR SUPERFAMILY"/>
    <property type="match status" value="1"/>
</dbReference>
<keyword evidence="3 6" id="KW-0812">Transmembrane</keyword>
<dbReference type="CDD" id="cd17323">
    <property type="entry name" value="MFS_Tpo1_MDR_like"/>
    <property type="match status" value="1"/>
</dbReference>
<feature type="transmembrane region" description="Helical" evidence="6">
    <location>
        <begin position="437"/>
        <end position="464"/>
    </location>
</feature>